<dbReference type="EMBL" id="HBUE01027720">
    <property type="protein sequence ID" value="CAG6455036.1"/>
    <property type="molecule type" value="Transcribed_RNA"/>
</dbReference>
<proteinExistence type="predicted"/>
<dbReference type="AlphaFoldDB" id="A0A8D8F2H7"/>
<organism evidence="1">
    <name type="scientific">Culex pipiens</name>
    <name type="common">House mosquito</name>
    <dbReference type="NCBI Taxonomy" id="7175"/>
    <lineage>
        <taxon>Eukaryota</taxon>
        <taxon>Metazoa</taxon>
        <taxon>Ecdysozoa</taxon>
        <taxon>Arthropoda</taxon>
        <taxon>Hexapoda</taxon>
        <taxon>Insecta</taxon>
        <taxon>Pterygota</taxon>
        <taxon>Neoptera</taxon>
        <taxon>Endopterygota</taxon>
        <taxon>Diptera</taxon>
        <taxon>Nematocera</taxon>
        <taxon>Culicoidea</taxon>
        <taxon>Culicidae</taxon>
        <taxon>Culicinae</taxon>
        <taxon>Culicini</taxon>
        <taxon>Culex</taxon>
        <taxon>Culex</taxon>
    </lineage>
</organism>
<dbReference type="EMBL" id="HBUE01027734">
    <property type="protein sequence ID" value="CAG6455046.1"/>
    <property type="molecule type" value="Transcribed_RNA"/>
</dbReference>
<dbReference type="EMBL" id="HBUE01027721">
    <property type="protein sequence ID" value="CAG6455038.1"/>
    <property type="molecule type" value="Transcribed_RNA"/>
</dbReference>
<evidence type="ECO:0000313" key="1">
    <source>
        <dbReference type="EMBL" id="CAG6455038.1"/>
    </source>
</evidence>
<dbReference type="EMBL" id="HBUE01027708">
    <property type="protein sequence ID" value="CAG6455026.1"/>
    <property type="molecule type" value="Transcribed_RNA"/>
</dbReference>
<dbReference type="EMBL" id="HBUE01027715">
    <property type="protein sequence ID" value="CAG6455031.1"/>
    <property type="molecule type" value="Transcribed_RNA"/>
</dbReference>
<reference evidence="1" key="1">
    <citation type="submission" date="2021-05" db="EMBL/GenBank/DDBJ databases">
        <authorList>
            <person name="Alioto T."/>
            <person name="Alioto T."/>
            <person name="Gomez Garrido J."/>
        </authorList>
    </citation>
    <scope>NUCLEOTIDE SEQUENCE</scope>
</reference>
<accession>A0A8D8F2H7</accession>
<dbReference type="EMBL" id="HBUE01027726">
    <property type="protein sequence ID" value="CAG6455042.1"/>
    <property type="molecule type" value="Transcribed_RNA"/>
</dbReference>
<sequence length="104" mass="11944">MMALNSQNRSELSPSKKIFNVSARISRFPTIFRLATKTKNRCALFHTKFYNLKVTCLEYVTAELFRARVCESSWPSDLRQCRLDILDSPSSRESVVRASIIAKP</sequence>
<dbReference type="EMBL" id="HBUE01027710">
    <property type="protein sequence ID" value="CAG6455028.1"/>
    <property type="molecule type" value="Transcribed_RNA"/>
</dbReference>
<name>A0A8D8F2H7_CULPI</name>
<protein>
    <submittedName>
        <fullName evidence="1">(northern house mosquito) hypothetical protein</fullName>
    </submittedName>
</protein>